<dbReference type="AlphaFoldDB" id="A0A5B0NAN7"/>
<dbReference type="Proteomes" id="UP000325313">
    <property type="component" value="Unassembled WGS sequence"/>
</dbReference>
<evidence type="ECO:0000313" key="2">
    <source>
        <dbReference type="Proteomes" id="UP000325313"/>
    </source>
</evidence>
<sequence>MILNDNSCILKAVESSPQQIKKSIRNSYRNGQSEITENPASSNLFKSLGTKESEEHAQDLKSASIFHQQAEGPRNISSDLFSILNLIHYIRSPAKEIEKRRAGFDKPLRLSQTCRSEWKPIRSFWISRKEAIEFLETCKFNHVGRSYSYRQEKRKIGKMLLHLSTQRLDIRENSIFTDQIMRSFEVKLEHWIKLKTSNKENGIGSKWFDMNCLRRKRNHILQYVTNVTKISSFLIITYLYLFKQHNGEILNGEDFNQVFAFLRDLWNQDKKDASLKGKEYLHIRRMENLTSPDEHTYRKYDNGASLWFFTSEDIFNYWINKNKRNYGRNDEIYIGAAKFKLIRMVELIIASSKDRSYTTLPHQMSTLHQILNP</sequence>
<protein>
    <submittedName>
        <fullName evidence="1">Uncharacterized protein</fullName>
    </submittedName>
</protein>
<reference evidence="1 2" key="1">
    <citation type="submission" date="2019-05" db="EMBL/GenBank/DDBJ databases">
        <title>Emergence of the Ug99 lineage of the wheat stem rust pathogen through somatic hybridization.</title>
        <authorList>
            <person name="Li F."/>
            <person name="Upadhyaya N.M."/>
            <person name="Sperschneider J."/>
            <person name="Matny O."/>
            <person name="Nguyen-Phuc H."/>
            <person name="Mago R."/>
            <person name="Raley C."/>
            <person name="Miller M.E."/>
            <person name="Silverstein K.A.T."/>
            <person name="Henningsen E."/>
            <person name="Hirsch C.D."/>
            <person name="Visser B."/>
            <person name="Pretorius Z.A."/>
            <person name="Steffenson B.J."/>
            <person name="Schwessinger B."/>
            <person name="Dodds P.N."/>
            <person name="Figueroa M."/>
        </authorList>
    </citation>
    <scope>NUCLEOTIDE SEQUENCE [LARGE SCALE GENOMIC DNA]</scope>
    <source>
        <strain evidence="1 2">Ug99</strain>
    </source>
</reference>
<dbReference type="EMBL" id="VDEP01000412">
    <property type="protein sequence ID" value="KAA1086267.1"/>
    <property type="molecule type" value="Genomic_DNA"/>
</dbReference>
<name>A0A5B0NAN7_PUCGR</name>
<proteinExistence type="predicted"/>
<comment type="caution">
    <text evidence="1">The sequence shown here is derived from an EMBL/GenBank/DDBJ whole genome shotgun (WGS) entry which is preliminary data.</text>
</comment>
<gene>
    <name evidence="1" type="ORF">PGTUg99_016494</name>
</gene>
<organism evidence="1 2">
    <name type="scientific">Puccinia graminis f. sp. tritici</name>
    <dbReference type="NCBI Taxonomy" id="56615"/>
    <lineage>
        <taxon>Eukaryota</taxon>
        <taxon>Fungi</taxon>
        <taxon>Dikarya</taxon>
        <taxon>Basidiomycota</taxon>
        <taxon>Pucciniomycotina</taxon>
        <taxon>Pucciniomycetes</taxon>
        <taxon>Pucciniales</taxon>
        <taxon>Pucciniaceae</taxon>
        <taxon>Puccinia</taxon>
    </lineage>
</organism>
<evidence type="ECO:0000313" key="1">
    <source>
        <dbReference type="EMBL" id="KAA1086267.1"/>
    </source>
</evidence>
<accession>A0A5B0NAN7</accession>